<dbReference type="Proteomes" id="UP001209540">
    <property type="component" value="Unassembled WGS sequence"/>
</dbReference>
<evidence type="ECO:0000313" key="1">
    <source>
        <dbReference type="EMBL" id="KAI9248851.1"/>
    </source>
</evidence>
<organism evidence="1 2">
    <name type="scientific">Phascolomyces articulosus</name>
    <dbReference type="NCBI Taxonomy" id="60185"/>
    <lineage>
        <taxon>Eukaryota</taxon>
        <taxon>Fungi</taxon>
        <taxon>Fungi incertae sedis</taxon>
        <taxon>Mucoromycota</taxon>
        <taxon>Mucoromycotina</taxon>
        <taxon>Mucoromycetes</taxon>
        <taxon>Mucorales</taxon>
        <taxon>Lichtheimiaceae</taxon>
        <taxon>Phascolomyces</taxon>
    </lineage>
</organism>
<evidence type="ECO:0000313" key="2">
    <source>
        <dbReference type="Proteomes" id="UP001209540"/>
    </source>
</evidence>
<accession>A0AAD5P8V6</accession>
<dbReference type="InterPro" id="IPR023696">
    <property type="entry name" value="Ureohydrolase_dom_sf"/>
</dbReference>
<proteinExistence type="predicted"/>
<sequence>MPVNATTIIFSPYHVGIRDHRVENGPHRIYSLGIVQELERLEIEPGDKFEGEIDRSFEILPRTFKAVHASVERGTFPLVLSDNYMVTVGAACGLDIKDPGFIYFDAHDDLDSPDHPFNYNRFIYVGLRDQSNIQRQRVIDAEMTCIWGNPNQKVNFLSELYIQLTQKNYSAALVHLDLDSLNDFYGKVNGFPYPRGLFEDNLLACINLVPKKRAPVSLTAYGDKIAKIAIRAISAFVQSLFDTGVLAKH</sequence>
<dbReference type="SUPFAM" id="SSF52768">
    <property type="entry name" value="Arginase/deacetylase"/>
    <property type="match status" value="1"/>
</dbReference>
<reference evidence="1" key="1">
    <citation type="journal article" date="2022" name="IScience">
        <title>Evolution of zygomycete secretomes and the origins of terrestrial fungal ecologies.</title>
        <authorList>
            <person name="Chang Y."/>
            <person name="Wang Y."/>
            <person name="Mondo S."/>
            <person name="Ahrendt S."/>
            <person name="Andreopoulos W."/>
            <person name="Barry K."/>
            <person name="Beard J."/>
            <person name="Benny G.L."/>
            <person name="Blankenship S."/>
            <person name="Bonito G."/>
            <person name="Cuomo C."/>
            <person name="Desiro A."/>
            <person name="Gervers K.A."/>
            <person name="Hundley H."/>
            <person name="Kuo A."/>
            <person name="LaButti K."/>
            <person name="Lang B.F."/>
            <person name="Lipzen A."/>
            <person name="O'Donnell K."/>
            <person name="Pangilinan J."/>
            <person name="Reynolds N."/>
            <person name="Sandor L."/>
            <person name="Smith M.E."/>
            <person name="Tsang A."/>
            <person name="Grigoriev I.V."/>
            <person name="Stajich J.E."/>
            <person name="Spatafora J.W."/>
        </authorList>
    </citation>
    <scope>NUCLEOTIDE SEQUENCE</scope>
    <source>
        <strain evidence="1">RSA 2281</strain>
    </source>
</reference>
<dbReference type="Gene3D" id="3.40.800.10">
    <property type="entry name" value="Ureohydrolase domain"/>
    <property type="match status" value="1"/>
</dbReference>
<name>A0AAD5P8V6_9FUNG</name>
<protein>
    <submittedName>
        <fullName evidence="1">Arginase</fullName>
    </submittedName>
</protein>
<keyword evidence="2" id="KW-1185">Reference proteome</keyword>
<gene>
    <name evidence="1" type="ORF">BDA99DRAFT_548842</name>
</gene>
<dbReference type="EMBL" id="JAIXMP010000037">
    <property type="protein sequence ID" value="KAI9248851.1"/>
    <property type="molecule type" value="Genomic_DNA"/>
</dbReference>
<dbReference type="AlphaFoldDB" id="A0AAD5P8V6"/>
<reference evidence="1" key="2">
    <citation type="submission" date="2023-02" db="EMBL/GenBank/DDBJ databases">
        <authorList>
            <consortium name="DOE Joint Genome Institute"/>
            <person name="Mondo S.J."/>
            <person name="Chang Y."/>
            <person name="Wang Y."/>
            <person name="Ahrendt S."/>
            <person name="Andreopoulos W."/>
            <person name="Barry K."/>
            <person name="Beard J."/>
            <person name="Benny G.L."/>
            <person name="Blankenship S."/>
            <person name="Bonito G."/>
            <person name="Cuomo C."/>
            <person name="Desiro A."/>
            <person name="Gervers K.A."/>
            <person name="Hundley H."/>
            <person name="Kuo A."/>
            <person name="LaButti K."/>
            <person name="Lang B.F."/>
            <person name="Lipzen A."/>
            <person name="O'Donnell K."/>
            <person name="Pangilinan J."/>
            <person name="Reynolds N."/>
            <person name="Sandor L."/>
            <person name="Smith M.W."/>
            <person name="Tsang A."/>
            <person name="Grigoriev I.V."/>
            <person name="Stajich J.E."/>
            <person name="Spatafora J.W."/>
        </authorList>
    </citation>
    <scope>NUCLEOTIDE SEQUENCE</scope>
    <source>
        <strain evidence="1">RSA 2281</strain>
    </source>
</reference>
<comment type="caution">
    <text evidence="1">The sequence shown here is derived from an EMBL/GenBank/DDBJ whole genome shotgun (WGS) entry which is preliminary data.</text>
</comment>